<dbReference type="InParanoid" id="A0A7J7CGM3"/>
<proteinExistence type="predicted"/>
<evidence type="ECO:0000313" key="2">
    <source>
        <dbReference type="EMBL" id="KAF5733205.1"/>
    </source>
</evidence>
<evidence type="ECO:0000313" key="3">
    <source>
        <dbReference type="Proteomes" id="UP000593562"/>
    </source>
</evidence>
<evidence type="ECO:0000256" key="1">
    <source>
        <dbReference type="SAM" id="MobiDB-lite"/>
    </source>
</evidence>
<keyword evidence="3" id="KW-1185">Reference proteome</keyword>
<dbReference type="Proteomes" id="UP000593562">
    <property type="component" value="Unassembled WGS sequence"/>
</dbReference>
<gene>
    <name evidence="2" type="ORF">HS088_TW17G00745</name>
</gene>
<dbReference type="PANTHER" id="PTHR36364:SF1">
    <property type="entry name" value="OS03G0203000 PROTEIN"/>
    <property type="match status" value="1"/>
</dbReference>
<reference evidence="2 3" key="1">
    <citation type="journal article" date="2020" name="Nat. Commun.">
        <title>Genome of Tripterygium wilfordii and identification of cytochrome P450 involved in triptolide biosynthesis.</title>
        <authorList>
            <person name="Tu L."/>
            <person name="Su P."/>
            <person name="Zhang Z."/>
            <person name="Gao L."/>
            <person name="Wang J."/>
            <person name="Hu T."/>
            <person name="Zhou J."/>
            <person name="Zhang Y."/>
            <person name="Zhao Y."/>
            <person name="Liu Y."/>
            <person name="Song Y."/>
            <person name="Tong Y."/>
            <person name="Lu Y."/>
            <person name="Yang J."/>
            <person name="Xu C."/>
            <person name="Jia M."/>
            <person name="Peters R.J."/>
            <person name="Huang L."/>
            <person name="Gao W."/>
        </authorList>
    </citation>
    <scope>NUCLEOTIDE SEQUENCE [LARGE SCALE GENOMIC DNA]</scope>
    <source>
        <strain evidence="3">cv. XIE 37</strain>
        <tissue evidence="2">Leaf</tissue>
    </source>
</reference>
<sequence length="101" mass="11872">MAVNRERGWRDSRDRRNEREANKSAGHDTHPKDGKPEVKEEEKNVWRHDRGRDRYGGKQGYHSSNGRVEKWKHDLFHEANRSPTLKNEENQIAKVEALLAS</sequence>
<name>A0A7J7CGM3_TRIWF</name>
<organism evidence="2 3">
    <name type="scientific">Tripterygium wilfordii</name>
    <name type="common">Thunder God vine</name>
    <dbReference type="NCBI Taxonomy" id="458696"/>
    <lineage>
        <taxon>Eukaryota</taxon>
        <taxon>Viridiplantae</taxon>
        <taxon>Streptophyta</taxon>
        <taxon>Embryophyta</taxon>
        <taxon>Tracheophyta</taxon>
        <taxon>Spermatophyta</taxon>
        <taxon>Magnoliopsida</taxon>
        <taxon>eudicotyledons</taxon>
        <taxon>Gunneridae</taxon>
        <taxon>Pentapetalae</taxon>
        <taxon>rosids</taxon>
        <taxon>fabids</taxon>
        <taxon>Celastrales</taxon>
        <taxon>Celastraceae</taxon>
        <taxon>Tripterygium</taxon>
    </lineage>
</organism>
<comment type="caution">
    <text evidence="2">The sequence shown here is derived from an EMBL/GenBank/DDBJ whole genome shotgun (WGS) entry which is preliminary data.</text>
</comment>
<feature type="compositionally biased region" description="Basic and acidic residues" evidence="1">
    <location>
        <begin position="1"/>
        <end position="56"/>
    </location>
</feature>
<dbReference type="PANTHER" id="PTHR36364">
    <property type="entry name" value="OS03G0203000 PROTEIN"/>
    <property type="match status" value="1"/>
</dbReference>
<protein>
    <submittedName>
        <fullName evidence="2">Uncharacterized protein</fullName>
    </submittedName>
</protein>
<dbReference type="AlphaFoldDB" id="A0A7J7CGM3"/>
<feature type="region of interest" description="Disordered" evidence="1">
    <location>
        <begin position="1"/>
        <end position="68"/>
    </location>
</feature>
<dbReference type="EMBL" id="JAAARO010000017">
    <property type="protein sequence ID" value="KAF5733205.1"/>
    <property type="molecule type" value="Genomic_DNA"/>
</dbReference>
<accession>A0A7J7CGM3</accession>